<dbReference type="GO" id="GO:0032259">
    <property type="term" value="P:methylation"/>
    <property type="evidence" value="ECO:0007669"/>
    <property type="project" value="UniProtKB-KW"/>
</dbReference>
<sequence>MPAVKEQLLGRVPIVASKLAGHAASTTTTTTMDVGQPEELTATAVAGAGAGDGGAPALDIIDIRRDKVEINLKDELAALFNPAAGAGARSLPTLLLYDAKGLQLFEDITYLDEYYLTNYEIELLKRSSAELASKIPAGSMVIELGSGNLRKVCLLLQAFEDQAKPIDYYALDLSQKELERTLAHVPAFTHVSCHGLLGTYDDGKEWLRQRELLRRPKCILHLGSSIGNFSRDEGAEFLQDFADLLQSENDCMIVGLDSCGDPDKVYRAYNDSKGVTHQFILNGLAHANEIYGEKVFDVDEWVVIGEYVYDDQGGRHQAFVAPVRETTVLGSVVKARERVKIEQSLKYSKLGAEKLWKGAGLVEEAVWTRHGEYGEYTPEQRVVIVIVIIITIIIIITITITITTTTTTITVNM</sequence>
<gene>
    <name evidence="6" type="primary">EGT1_1</name>
    <name evidence="6" type="ORF">JDV02_003061</name>
</gene>
<dbReference type="Gene3D" id="3.40.50.150">
    <property type="entry name" value="Vaccinia Virus protein VP39"/>
    <property type="match status" value="1"/>
</dbReference>
<dbReference type="Pfam" id="PF10017">
    <property type="entry name" value="Methyltransf_33"/>
    <property type="match status" value="1"/>
</dbReference>
<dbReference type="KEGG" id="ptkz:JDV02_003061"/>
<evidence type="ECO:0000256" key="4">
    <source>
        <dbReference type="SAM" id="Phobius"/>
    </source>
</evidence>
<evidence type="ECO:0000313" key="6">
    <source>
        <dbReference type="EMBL" id="UNI16639.1"/>
    </source>
</evidence>
<evidence type="ECO:0000313" key="7">
    <source>
        <dbReference type="Proteomes" id="UP000829364"/>
    </source>
</evidence>
<reference evidence="6" key="1">
    <citation type="submission" date="2021-11" db="EMBL/GenBank/DDBJ databases">
        <title>Purpureocillium_takamizusanense_genome.</title>
        <authorList>
            <person name="Nguyen N.-H."/>
        </authorList>
    </citation>
    <scope>NUCLEOTIDE SEQUENCE</scope>
    <source>
        <strain evidence="6">PT3</strain>
    </source>
</reference>
<accession>A0A9Q8V994</accession>
<dbReference type="GeneID" id="72065021"/>
<evidence type="ECO:0000256" key="1">
    <source>
        <dbReference type="ARBA" id="ARBA00022603"/>
    </source>
</evidence>
<proteinExistence type="predicted"/>
<dbReference type="Proteomes" id="UP000829364">
    <property type="component" value="Chromosome 2"/>
</dbReference>
<dbReference type="InterPro" id="IPR051128">
    <property type="entry name" value="EgtD_Methyltrsf_superfamily"/>
</dbReference>
<keyword evidence="1" id="KW-0489">Methyltransferase</keyword>
<evidence type="ECO:0000259" key="5">
    <source>
        <dbReference type="Pfam" id="PF10017"/>
    </source>
</evidence>
<dbReference type="EMBL" id="CP086355">
    <property type="protein sequence ID" value="UNI16639.1"/>
    <property type="molecule type" value="Genomic_DNA"/>
</dbReference>
<keyword evidence="2" id="KW-0808">Transferase</keyword>
<dbReference type="PANTHER" id="PTHR43397:SF1">
    <property type="entry name" value="ERGOTHIONEINE BIOSYNTHESIS PROTEIN 1"/>
    <property type="match status" value="1"/>
</dbReference>
<dbReference type="InterPro" id="IPR019257">
    <property type="entry name" value="MeTrfase_dom"/>
</dbReference>
<keyword evidence="4" id="KW-0812">Transmembrane</keyword>
<evidence type="ECO:0000256" key="2">
    <source>
        <dbReference type="ARBA" id="ARBA00022679"/>
    </source>
</evidence>
<dbReference type="InterPro" id="IPR017805">
    <property type="entry name" value="SAM_MeTrfase_EasF-type_put"/>
</dbReference>
<keyword evidence="7" id="KW-1185">Reference proteome</keyword>
<feature type="domain" description="Histidine-specific methyltransferase SAM-dependent" evidence="5">
    <location>
        <begin position="88"/>
        <end position="372"/>
    </location>
</feature>
<protein>
    <submittedName>
        <fullName evidence="6">Ergothioneine biosynthesis protein 1</fullName>
    </submittedName>
</protein>
<dbReference type="NCBIfam" id="TIGR03439">
    <property type="entry name" value="methyl_EasF"/>
    <property type="match status" value="1"/>
</dbReference>
<keyword evidence="4" id="KW-0472">Membrane</keyword>
<dbReference type="AlphaFoldDB" id="A0A9Q8V994"/>
<dbReference type="GO" id="GO:0008168">
    <property type="term" value="F:methyltransferase activity"/>
    <property type="evidence" value="ECO:0007669"/>
    <property type="project" value="UniProtKB-KW"/>
</dbReference>
<name>A0A9Q8V994_9HYPO</name>
<organism evidence="6 7">
    <name type="scientific">Purpureocillium takamizusanense</name>
    <dbReference type="NCBI Taxonomy" id="2060973"/>
    <lineage>
        <taxon>Eukaryota</taxon>
        <taxon>Fungi</taxon>
        <taxon>Dikarya</taxon>
        <taxon>Ascomycota</taxon>
        <taxon>Pezizomycotina</taxon>
        <taxon>Sordariomycetes</taxon>
        <taxon>Hypocreomycetidae</taxon>
        <taxon>Hypocreales</taxon>
        <taxon>Ophiocordycipitaceae</taxon>
        <taxon>Purpureocillium</taxon>
    </lineage>
</organism>
<dbReference type="PANTHER" id="PTHR43397">
    <property type="entry name" value="ERGOTHIONEINE BIOSYNTHESIS PROTEIN 1"/>
    <property type="match status" value="1"/>
</dbReference>
<dbReference type="InterPro" id="IPR029063">
    <property type="entry name" value="SAM-dependent_MTases_sf"/>
</dbReference>
<feature type="transmembrane region" description="Helical" evidence="4">
    <location>
        <begin position="382"/>
        <end position="403"/>
    </location>
</feature>
<dbReference type="RefSeq" id="XP_047840120.1">
    <property type="nucleotide sequence ID" value="XM_047984147.1"/>
</dbReference>
<keyword evidence="4" id="KW-1133">Transmembrane helix</keyword>
<dbReference type="OrthoDB" id="659at2759"/>
<keyword evidence="3" id="KW-0949">S-adenosyl-L-methionine</keyword>
<evidence type="ECO:0000256" key="3">
    <source>
        <dbReference type="ARBA" id="ARBA00022691"/>
    </source>
</evidence>